<keyword evidence="7" id="KW-1185">Reference proteome</keyword>
<dbReference type="Gene3D" id="1.10.357.10">
    <property type="entry name" value="Tetracycline Repressor, domain 2"/>
    <property type="match status" value="1"/>
</dbReference>
<dbReference type="SUPFAM" id="SSF46689">
    <property type="entry name" value="Homeodomain-like"/>
    <property type="match status" value="1"/>
</dbReference>
<accession>A0A7Y9THJ3</accession>
<dbReference type="Pfam" id="PF00440">
    <property type="entry name" value="TetR_N"/>
    <property type="match status" value="1"/>
</dbReference>
<dbReference type="RefSeq" id="WP_179492112.1">
    <property type="nucleotide sequence ID" value="NZ_JACCCW010000002.1"/>
</dbReference>
<evidence type="ECO:0000256" key="1">
    <source>
        <dbReference type="ARBA" id="ARBA00023015"/>
    </source>
</evidence>
<dbReference type="GO" id="GO:0003677">
    <property type="term" value="F:DNA binding"/>
    <property type="evidence" value="ECO:0007669"/>
    <property type="project" value="UniProtKB-UniRule"/>
</dbReference>
<dbReference type="PRINTS" id="PR00455">
    <property type="entry name" value="HTHTETR"/>
</dbReference>
<dbReference type="InterPro" id="IPR001647">
    <property type="entry name" value="HTH_TetR"/>
</dbReference>
<protein>
    <submittedName>
        <fullName evidence="6">AcrR family transcriptional regulator</fullName>
    </submittedName>
</protein>
<name>A0A7Y9THJ3_9BACT</name>
<dbReference type="InterPro" id="IPR036271">
    <property type="entry name" value="Tet_transcr_reg_TetR-rel_C_sf"/>
</dbReference>
<organism evidence="6 7">
    <name type="scientific">Granulicella arctica</name>
    <dbReference type="NCBI Taxonomy" id="940613"/>
    <lineage>
        <taxon>Bacteria</taxon>
        <taxon>Pseudomonadati</taxon>
        <taxon>Acidobacteriota</taxon>
        <taxon>Terriglobia</taxon>
        <taxon>Terriglobales</taxon>
        <taxon>Acidobacteriaceae</taxon>
        <taxon>Granulicella</taxon>
    </lineage>
</organism>
<dbReference type="EMBL" id="JACCCW010000002">
    <property type="protein sequence ID" value="NYF80604.1"/>
    <property type="molecule type" value="Genomic_DNA"/>
</dbReference>
<evidence type="ECO:0000259" key="5">
    <source>
        <dbReference type="PROSITE" id="PS50977"/>
    </source>
</evidence>
<keyword evidence="3" id="KW-0804">Transcription</keyword>
<dbReference type="PROSITE" id="PS50977">
    <property type="entry name" value="HTH_TETR_2"/>
    <property type="match status" value="1"/>
</dbReference>
<dbReference type="PANTHER" id="PTHR47506">
    <property type="entry name" value="TRANSCRIPTIONAL REGULATORY PROTEIN"/>
    <property type="match status" value="1"/>
</dbReference>
<dbReference type="Gene3D" id="1.10.10.60">
    <property type="entry name" value="Homeodomain-like"/>
    <property type="match status" value="1"/>
</dbReference>
<dbReference type="SUPFAM" id="SSF48498">
    <property type="entry name" value="Tetracyclin repressor-like, C-terminal domain"/>
    <property type="match status" value="1"/>
</dbReference>
<evidence type="ECO:0000256" key="3">
    <source>
        <dbReference type="ARBA" id="ARBA00023163"/>
    </source>
</evidence>
<comment type="caution">
    <text evidence="6">The sequence shown here is derived from an EMBL/GenBank/DDBJ whole genome shotgun (WGS) entry which is preliminary data.</text>
</comment>
<feature type="DNA-binding region" description="H-T-H motif" evidence="4">
    <location>
        <begin position="39"/>
        <end position="58"/>
    </location>
</feature>
<evidence type="ECO:0000313" key="7">
    <source>
        <dbReference type="Proteomes" id="UP000589520"/>
    </source>
</evidence>
<evidence type="ECO:0000313" key="6">
    <source>
        <dbReference type="EMBL" id="NYF80604.1"/>
    </source>
</evidence>
<reference evidence="6 7" key="1">
    <citation type="submission" date="2020-07" db="EMBL/GenBank/DDBJ databases">
        <title>Genomic Encyclopedia of Type Strains, Phase IV (KMG-V): Genome sequencing to study the core and pangenomes of soil and plant-associated prokaryotes.</title>
        <authorList>
            <person name="Whitman W."/>
        </authorList>
    </citation>
    <scope>NUCLEOTIDE SEQUENCE [LARGE SCALE GENOMIC DNA]</scope>
    <source>
        <strain evidence="6 7">X4EP2</strain>
    </source>
</reference>
<feature type="domain" description="HTH tetR-type" evidence="5">
    <location>
        <begin position="16"/>
        <end position="76"/>
    </location>
</feature>
<keyword evidence="1" id="KW-0805">Transcription regulation</keyword>
<evidence type="ECO:0000256" key="4">
    <source>
        <dbReference type="PROSITE-ProRule" id="PRU00335"/>
    </source>
</evidence>
<keyword evidence="2 4" id="KW-0238">DNA-binding</keyword>
<evidence type="ECO:0000256" key="2">
    <source>
        <dbReference type="ARBA" id="ARBA00023125"/>
    </source>
</evidence>
<sequence>MAMEKANRPKLGRPRKFDEETAVEAAMLVFWEKGYEGASLRDLTEAMGIDRKSMYLTFGDKEALFKKVLDRYNTTRLAFVPRAFAKSTLREFVDDVLNFAIQFWVDKSHPGTCMTIQNLAVSDESEPIRLAMAGWRKWRLRTFRERIERARKEDDLPPELKPEAFARYLSVILAGLAVQASSGATLAELKQTIAMFRQTMPIPMDIDSRP</sequence>
<dbReference type="Proteomes" id="UP000589520">
    <property type="component" value="Unassembled WGS sequence"/>
</dbReference>
<dbReference type="InterPro" id="IPR009057">
    <property type="entry name" value="Homeodomain-like_sf"/>
</dbReference>
<gene>
    <name evidence="6" type="ORF">HDF17_002924</name>
</gene>
<proteinExistence type="predicted"/>
<dbReference type="PANTHER" id="PTHR47506:SF1">
    <property type="entry name" value="HTH-TYPE TRANSCRIPTIONAL REGULATOR YJDC"/>
    <property type="match status" value="1"/>
</dbReference>
<dbReference type="AlphaFoldDB" id="A0A7Y9THJ3"/>